<organism evidence="2 3">
    <name type="scientific">Afifella marina DSM 2698</name>
    <dbReference type="NCBI Taxonomy" id="1120955"/>
    <lineage>
        <taxon>Bacteria</taxon>
        <taxon>Pseudomonadati</taxon>
        <taxon>Pseudomonadota</taxon>
        <taxon>Alphaproteobacteria</taxon>
        <taxon>Hyphomicrobiales</taxon>
        <taxon>Afifellaceae</taxon>
        <taxon>Afifella</taxon>
    </lineage>
</organism>
<dbReference type="OrthoDB" id="4929908at2"/>
<protein>
    <recommendedName>
        <fullName evidence="4">Tat (Twin-arginine translocation) pathway signal sequence</fullName>
    </recommendedName>
</protein>
<dbReference type="Proteomes" id="UP000199347">
    <property type="component" value="Unassembled WGS sequence"/>
</dbReference>
<proteinExistence type="predicted"/>
<dbReference type="PROSITE" id="PS51318">
    <property type="entry name" value="TAT"/>
    <property type="match status" value="1"/>
</dbReference>
<reference evidence="2 3" key="1">
    <citation type="submission" date="2016-10" db="EMBL/GenBank/DDBJ databases">
        <authorList>
            <person name="de Groot N.N."/>
        </authorList>
    </citation>
    <scope>NUCLEOTIDE SEQUENCE [LARGE SCALE GENOMIC DNA]</scope>
    <source>
        <strain evidence="2 3">DSM 2698</strain>
    </source>
</reference>
<evidence type="ECO:0008006" key="4">
    <source>
        <dbReference type="Google" id="ProtNLM"/>
    </source>
</evidence>
<dbReference type="STRING" id="1120955.SAMN03080610_01148"/>
<name>A0A1G5MWZ8_AFIMA</name>
<gene>
    <name evidence="2" type="ORF">SAMN03080610_01148</name>
</gene>
<feature type="coiled-coil region" evidence="1">
    <location>
        <begin position="72"/>
        <end position="99"/>
    </location>
</feature>
<evidence type="ECO:0000313" key="2">
    <source>
        <dbReference type="EMBL" id="SCZ29613.1"/>
    </source>
</evidence>
<evidence type="ECO:0000256" key="1">
    <source>
        <dbReference type="SAM" id="Coils"/>
    </source>
</evidence>
<dbReference type="EMBL" id="FMVW01000002">
    <property type="protein sequence ID" value="SCZ29613.1"/>
    <property type="molecule type" value="Genomic_DNA"/>
</dbReference>
<sequence length="174" mass="19214">MTSLTRPTRRGFLKVGSGLLAMTITPAGTVVGRAWAQMPRSTKPETFATLVQMSRDCYPHDQLEDRYYAKAVDILDEAARASEEELNLLEEGVAALDQSAQDAHGVDYAAIENEADRVALLEAIADEPFKQKVRSNLVVGLYNQKELWPIFGYEGASADKGGYIDRGFDDIAWL</sequence>
<accession>A0A1G5MWZ8</accession>
<keyword evidence="3" id="KW-1185">Reference proteome</keyword>
<dbReference type="InterPro" id="IPR006311">
    <property type="entry name" value="TAT_signal"/>
</dbReference>
<evidence type="ECO:0000313" key="3">
    <source>
        <dbReference type="Proteomes" id="UP000199347"/>
    </source>
</evidence>
<dbReference type="RefSeq" id="WP_092810477.1">
    <property type="nucleotide sequence ID" value="NZ_FMVW01000002.1"/>
</dbReference>
<keyword evidence="1" id="KW-0175">Coiled coil</keyword>
<dbReference type="AlphaFoldDB" id="A0A1G5MWZ8"/>